<dbReference type="RefSeq" id="WP_269444723.1">
    <property type="nucleotide sequence ID" value="NZ_CP097463.1"/>
</dbReference>
<feature type="transmembrane region" description="Helical" evidence="1">
    <location>
        <begin position="278"/>
        <end position="299"/>
    </location>
</feature>
<evidence type="ECO:0000256" key="1">
    <source>
        <dbReference type="SAM" id="Phobius"/>
    </source>
</evidence>
<evidence type="ECO:0000313" key="3">
    <source>
        <dbReference type="Proteomes" id="UP001164693"/>
    </source>
</evidence>
<feature type="transmembrane region" description="Helical" evidence="1">
    <location>
        <begin position="311"/>
        <end position="331"/>
    </location>
</feature>
<dbReference type="EMBL" id="CP097463">
    <property type="protein sequence ID" value="WAX58173.1"/>
    <property type="molecule type" value="Genomic_DNA"/>
</dbReference>
<keyword evidence="1" id="KW-0812">Transmembrane</keyword>
<proteinExistence type="predicted"/>
<keyword evidence="1" id="KW-0472">Membrane</keyword>
<evidence type="ECO:0000313" key="2">
    <source>
        <dbReference type="EMBL" id="WAX58173.1"/>
    </source>
</evidence>
<feature type="transmembrane region" description="Helical" evidence="1">
    <location>
        <begin position="117"/>
        <end position="139"/>
    </location>
</feature>
<feature type="transmembrane region" description="Helical" evidence="1">
    <location>
        <begin position="394"/>
        <end position="419"/>
    </location>
</feature>
<organism evidence="2 3">
    <name type="scientific">Jatrophihabitans cynanchi</name>
    <dbReference type="NCBI Taxonomy" id="2944128"/>
    <lineage>
        <taxon>Bacteria</taxon>
        <taxon>Bacillati</taxon>
        <taxon>Actinomycetota</taxon>
        <taxon>Actinomycetes</taxon>
        <taxon>Jatrophihabitantales</taxon>
        <taxon>Jatrophihabitantaceae</taxon>
        <taxon>Jatrophihabitans</taxon>
    </lineage>
</organism>
<feature type="transmembrane region" description="Helical" evidence="1">
    <location>
        <begin position="179"/>
        <end position="196"/>
    </location>
</feature>
<feature type="transmembrane region" description="Helical" evidence="1">
    <location>
        <begin position="249"/>
        <end position="266"/>
    </location>
</feature>
<protein>
    <submittedName>
        <fullName evidence="2">Uncharacterized protein</fullName>
    </submittedName>
</protein>
<feature type="transmembrane region" description="Helical" evidence="1">
    <location>
        <begin position="580"/>
        <end position="599"/>
    </location>
</feature>
<feature type="transmembrane region" description="Helical" evidence="1">
    <location>
        <begin position="513"/>
        <end position="539"/>
    </location>
</feature>
<keyword evidence="3" id="KW-1185">Reference proteome</keyword>
<name>A0ABY7K0Y9_9ACTN</name>
<sequence length="835" mass="89404">MQVDEVIELRVHGVSGTPPEELLDRPLVERVAGNAVAGFYRPRLAAERTDSWPAGDPQPTVRGPQLEGYVWGGLTSGAPSRAFWLLLLPFTLINVAPRMRPADPSGPMTAGARNRLWLLWFTCRLLALTLTAVLVTAFAGIGVDLVGWQCGGGSRGRCAQASPGWIFDHITAWSTAHRLAIGVLLPLFAVLVLWWISKRTVTRYECTPSPLVDLTTPHPAWDRLDPPEASEVGLGSRWMWENDHPVRRLRALHVQVALATTLWFVSAPLATPLRWADGVVAAVIAGCAVAAICVPSFTGHRADLRWQRASYVTWGVLFATYAATLAWLVFVPDAVDGRYASAAALPKFGDTLLVLLFVELVLLLVLAVTVAGAKASAGRRVVVGEPGPRPGVGGYGTAVLALMAVFLASVFTAGVYLYAATWLRTGSLKPGFGEVSRVSRAFTVPEPILDAALTFAVSVGVFLAAVLAAVVAIAVALHRLKPTSALLVPDSFTTDYPGRPNSGRGRAVLRAFWFGRVVDVAGTVIGVLMLAGAVFSYAVAGVLFAEHAFGAGAAARWLLDTRHSAGIGAFFTPSSLQGTGAYLVVISLLLLVGLGATAFRLGPTRRSLGILWDLASFWPRQAHPLAAPCYAERTVPELVYRMRWHTGNGTGVVLAAHSQGTVLGAAAVLQLRTGDAFEPEDPVLPRVGLLTFGCVLRRLYGRYFPAYFGPRTLRDLRTSLRRGPDDQRWRNLWRYSDYLGGPVLSGPPPAVAPAWEPGAAEPVGPGGLTLDLHLIDPPYDIAPGDTVHPAALRHSSFWAVPQFQRAVVRVAGLIDSPGRRKASDVVPTGADRPPV</sequence>
<gene>
    <name evidence="2" type="ORF">M6B22_05250</name>
</gene>
<dbReference type="Proteomes" id="UP001164693">
    <property type="component" value="Chromosome"/>
</dbReference>
<reference evidence="2" key="1">
    <citation type="submission" date="2022-05" db="EMBL/GenBank/DDBJ databases">
        <title>Jatrophihabitans sp. SB3-54 whole genome sequence.</title>
        <authorList>
            <person name="Suh M.K."/>
            <person name="Eom M.K."/>
            <person name="Kim J.S."/>
            <person name="Kim H.S."/>
            <person name="Do H.E."/>
            <person name="Shin Y.K."/>
            <person name="Lee J.-S."/>
        </authorList>
    </citation>
    <scope>NUCLEOTIDE SEQUENCE</scope>
    <source>
        <strain evidence="2">SB3-54</strain>
    </source>
</reference>
<feature type="transmembrane region" description="Helical" evidence="1">
    <location>
        <begin position="351"/>
        <end position="373"/>
    </location>
</feature>
<accession>A0ABY7K0Y9</accession>
<feature type="transmembrane region" description="Helical" evidence="1">
    <location>
        <begin position="452"/>
        <end position="477"/>
    </location>
</feature>
<keyword evidence="1" id="KW-1133">Transmembrane helix</keyword>